<sequence length="129" mass="14022">MKMASVLAAAQARLSSQLLRPIPQNQIPITHSLKRSAVKAAPFDFSLERNVLRLKIRESWHAVSASNSNPSSGDSVEDKSGGVKTNDAAQGPPLLTIVAGFVVFFLLFWILGSTLMWLIGLVVRFPPPK</sequence>
<dbReference type="Proteomes" id="UP000006882">
    <property type="component" value="Chromosome G2"/>
</dbReference>
<evidence type="ECO:0000313" key="3">
    <source>
        <dbReference type="EMBL" id="ONI20204.1"/>
    </source>
</evidence>
<dbReference type="eggNOG" id="ENOG502S76W">
    <property type="taxonomic scope" value="Eukaryota"/>
</dbReference>
<reference evidence="3 4" key="1">
    <citation type="journal article" date="2013" name="Nat. Genet.">
        <title>The high-quality draft genome of peach (Prunus persica) identifies unique patterns of genetic diversity, domestication and genome evolution.</title>
        <authorList>
            <consortium name="International Peach Genome Initiative"/>
            <person name="Verde I."/>
            <person name="Abbott A.G."/>
            <person name="Scalabrin S."/>
            <person name="Jung S."/>
            <person name="Shu S."/>
            <person name="Marroni F."/>
            <person name="Zhebentyayeva T."/>
            <person name="Dettori M.T."/>
            <person name="Grimwood J."/>
            <person name="Cattonaro F."/>
            <person name="Zuccolo A."/>
            <person name="Rossini L."/>
            <person name="Jenkins J."/>
            <person name="Vendramin E."/>
            <person name="Meisel L.A."/>
            <person name="Decroocq V."/>
            <person name="Sosinski B."/>
            <person name="Prochnik S."/>
            <person name="Mitros T."/>
            <person name="Policriti A."/>
            <person name="Cipriani G."/>
            <person name="Dondini L."/>
            <person name="Ficklin S."/>
            <person name="Goodstein D.M."/>
            <person name="Xuan P."/>
            <person name="Del Fabbro C."/>
            <person name="Aramini V."/>
            <person name="Copetti D."/>
            <person name="Gonzalez S."/>
            <person name="Horner D.S."/>
            <person name="Falchi R."/>
            <person name="Lucas S."/>
            <person name="Mica E."/>
            <person name="Maldonado J."/>
            <person name="Lazzari B."/>
            <person name="Bielenberg D."/>
            <person name="Pirona R."/>
            <person name="Miculan M."/>
            <person name="Barakat A."/>
            <person name="Testolin R."/>
            <person name="Stella A."/>
            <person name="Tartarini S."/>
            <person name="Tonutti P."/>
            <person name="Arus P."/>
            <person name="Orellana A."/>
            <person name="Wells C."/>
            <person name="Main D."/>
            <person name="Vizzotto G."/>
            <person name="Silva H."/>
            <person name="Salamini F."/>
            <person name="Schmutz J."/>
            <person name="Morgante M."/>
            <person name="Rokhsar D.S."/>
        </authorList>
    </citation>
    <scope>NUCLEOTIDE SEQUENCE [LARGE SCALE GENOMIC DNA]</scope>
    <source>
        <strain evidence="4">cv. Nemared</strain>
    </source>
</reference>
<evidence type="ECO:0000313" key="4">
    <source>
        <dbReference type="Proteomes" id="UP000006882"/>
    </source>
</evidence>
<keyword evidence="2" id="KW-1133">Transmembrane helix</keyword>
<evidence type="ECO:0000256" key="1">
    <source>
        <dbReference type="SAM" id="MobiDB-lite"/>
    </source>
</evidence>
<feature type="compositionally biased region" description="Low complexity" evidence="1">
    <location>
        <begin position="62"/>
        <end position="74"/>
    </location>
</feature>
<keyword evidence="2" id="KW-0472">Membrane</keyword>
<feature type="transmembrane region" description="Helical" evidence="2">
    <location>
        <begin position="94"/>
        <end position="123"/>
    </location>
</feature>
<dbReference type="Gramene" id="ONI20204">
    <property type="protein sequence ID" value="ONI20204"/>
    <property type="gene ID" value="PRUPE_2G003000"/>
</dbReference>
<evidence type="ECO:0000256" key="2">
    <source>
        <dbReference type="SAM" id="Phobius"/>
    </source>
</evidence>
<keyword evidence="2" id="KW-0812">Transmembrane</keyword>
<dbReference type="OrthoDB" id="783284at2759"/>
<proteinExistence type="predicted"/>
<gene>
    <name evidence="3" type="ORF">PRUPE_2G003000</name>
</gene>
<protein>
    <submittedName>
        <fullName evidence="3">Uncharacterized protein</fullName>
    </submittedName>
</protein>
<feature type="region of interest" description="Disordered" evidence="1">
    <location>
        <begin position="62"/>
        <end position="90"/>
    </location>
</feature>
<dbReference type="AlphaFoldDB" id="A0A251Q8R7"/>
<dbReference type="EMBL" id="CM007652">
    <property type="protein sequence ID" value="ONI20204.1"/>
    <property type="molecule type" value="Genomic_DNA"/>
</dbReference>
<organism evidence="3 4">
    <name type="scientific">Prunus persica</name>
    <name type="common">Peach</name>
    <name type="synonym">Amygdalus persica</name>
    <dbReference type="NCBI Taxonomy" id="3760"/>
    <lineage>
        <taxon>Eukaryota</taxon>
        <taxon>Viridiplantae</taxon>
        <taxon>Streptophyta</taxon>
        <taxon>Embryophyta</taxon>
        <taxon>Tracheophyta</taxon>
        <taxon>Spermatophyta</taxon>
        <taxon>Magnoliopsida</taxon>
        <taxon>eudicotyledons</taxon>
        <taxon>Gunneridae</taxon>
        <taxon>Pentapetalae</taxon>
        <taxon>rosids</taxon>
        <taxon>fabids</taxon>
        <taxon>Rosales</taxon>
        <taxon>Rosaceae</taxon>
        <taxon>Amygdaloideae</taxon>
        <taxon>Amygdaleae</taxon>
        <taxon>Prunus</taxon>
    </lineage>
</organism>
<name>A0A251Q8R7_PRUPE</name>
<keyword evidence="4" id="KW-1185">Reference proteome</keyword>
<accession>A0A251Q8R7</accession>